<gene>
    <name evidence="1" type="ORF">HMN09_01401200</name>
</gene>
<organism evidence="1 2">
    <name type="scientific">Mycena chlorophos</name>
    <name type="common">Agaric fungus</name>
    <name type="synonym">Agaricus chlorophos</name>
    <dbReference type="NCBI Taxonomy" id="658473"/>
    <lineage>
        <taxon>Eukaryota</taxon>
        <taxon>Fungi</taxon>
        <taxon>Dikarya</taxon>
        <taxon>Basidiomycota</taxon>
        <taxon>Agaricomycotina</taxon>
        <taxon>Agaricomycetes</taxon>
        <taxon>Agaricomycetidae</taxon>
        <taxon>Agaricales</taxon>
        <taxon>Marasmiineae</taxon>
        <taxon>Mycenaceae</taxon>
        <taxon>Mycena</taxon>
    </lineage>
</organism>
<dbReference type="OrthoDB" id="2879636at2759"/>
<reference evidence="1" key="1">
    <citation type="submission" date="2020-05" db="EMBL/GenBank/DDBJ databases">
        <title>Mycena genomes resolve the evolution of fungal bioluminescence.</title>
        <authorList>
            <person name="Tsai I.J."/>
        </authorList>
    </citation>
    <scope>NUCLEOTIDE SEQUENCE</scope>
    <source>
        <strain evidence="1">110903Hualien_Pintung</strain>
    </source>
</reference>
<dbReference type="AlphaFoldDB" id="A0A8H6RV29"/>
<keyword evidence="2" id="KW-1185">Reference proteome</keyword>
<dbReference type="EMBL" id="JACAZE010000036">
    <property type="protein sequence ID" value="KAF7288380.1"/>
    <property type="molecule type" value="Genomic_DNA"/>
</dbReference>
<evidence type="ECO:0000313" key="1">
    <source>
        <dbReference type="EMBL" id="KAF7288380.1"/>
    </source>
</evidence>
<name>A0A8H6RV29_MYCCL</name>
<sequence length="144" mass="16441">MSTESRKKRKHSDSDAQVPLLTRSEVWFDDGNLIVQAQNTLFRVSRGVLAYHAPGIVELLNDPERMVDHIEGVELLVLQDAAEDVEVVFKQLFHRKFSDDFFPSFAAVAACARIGKKYKIESLYEAAVPIYWKPSLARPREYNS</sequence>
<evidence type="ECO:0000313" key="2">
    <source>
        <dbReference type="Proteomes" id="UP000613580"/>
    </source>
</evidence>
<dbReference type="Proteomes" id="UP000613580">
    <property type="component" value="Unassembled WGS sequence"/>
</dbReference>
<protein>
    <submittedName>
        <fullName evidence="1">F-box domain-containing protein</fullName>
    </submittedName>
</protein>
<proteinExistence type="predicted"/>
<accession>A0A8H6RV29</accession>
<comment type="caution">
    <text evidence="1">The sequence shown here is derived from an EMBL/GenBank/DDBJ whole genome shotgun (WGS) entry which is preliminary data.</text>
</comment>